<evidence type="ECO:0000313" key="3">
    <source>
        <dbReference type="Proteomes" id="UP001153636"/>
    </source>
</evidence>
<gene>
    <name evidence="2" type="ORF">PSYICH_LOCUS7734</name>
</gene>
<keyword evidence="3" id="KW-1185">Reference proteome</keyword>
<evidence type="ECO:0000256" key="1">
    <source>
        <dbReference type="SAM" id="MobiDB-lite"/>
    </source>
</evidence>
<reference evidence="2" key="1">
    <citation type="submission" date="2022-01" db="EMBL/GenBank/DDBJ databases">
        <authorList>
            <person name="King R."/>
        </authorList>
    </citation>
    <scope>NUCLEOTIDE SEQUENCE</scope>
</reference>
<feature type="compositionally biased region" description="Acidic residues" evidence="1">
    <location>
        <begin position="41"/>
        <end position="50"/>
    </location>
</feature>
<feature type="region of interest" description="Disordered" evidence="1">
    <location>
        <begin position="41"/>
        <end position="112"/>
    </location>
</feature>
<dbReference type="AlphaFoldDB" id="A0A9P0CLE3"/>
<sequence length="223" mass="24940">MADEEAGPSKAKRIKTTTKKDDPELLSERELEQMLYELEDDLNLEGDSDADYYAGVESSDEDYVPPRRDSDAQNKSEDSDDSDVQQQTNKNITATPTVPAAPSTPQCDSPSTQHRNCKMFYIIRCNVQKYLPTTLKYIIWNYPEAGHGKGAPDGIGGCVKRTAASFILIDQDISSFEIFMSLLPSNVNKIIILTVTGENIKNYMFPDRVKTFKGTTNVHLEQS</sequence>
<organism evidence="2 3">
    <name type="scientific">Psylliodes chrysocephalus</name>
    <dbReference type="NCBI Taxonomy" id="3402493"/>
    <lineage>
        <taxon>Eukaryota</taxon>
        <taxon>Metazoa</taxon>
        <taxon>Ecdysozoa</taxon>
        <taxon>Arthropoda</taxon>
        <taxon>Hexapoda</taxon>
        <taxon>Insecta</taxon>
        <taxon>Pterygota</taxon>
        <taxon>Neoptera</taxon>
        <taxon>Endopterygota</taxon>
        <taxon>Coleoptera</taxon>
        <taxon>Polyphaga</taxon>
        <taxon>Cucujiformia</taxon>
        <taxon>Chrysomeloidea</taxon>
        <taxon>Chrysomelidae</taxon>
        <taxon>Galerucinae</taxon>
        <taxon>Alticini</taxon>
        <taxon>Psylliodes</taxon>
    </lineage>
</organism>
<evidence type="ECO:0000313" key="2">
    <source>
        <dbReference type="EMBL" id="CAH1105537.1"/>
    </source>
</evidence>
<feature type="compositionally biased region" description="Basic and acidic residues" evidence="1">
    <location>
        <begin position="64"/>
        <end position="77"/>
    </location>
</feature>
<feature type="region of interest" description="Disordered" evidence="1">
    <location>
        <begin position="1"/>
        <end position="27"/>
    </location>
</feature>
<dbReference type="EMBL" id="OV651814">
    <property type="protein sequence ID" value="CAH1105537.1"/>
    <property type="molecule type" value="Genomic_DNA"/>
</dbReference>
<protein>
    <submittedName>
        <fullName evidence="2">Uncharacterized protein</fullName>
    </submittedName>
</protein>
<dbReference type="PANTHER" id="PTHR46601">
    <property type="entry name" value="ULP_PROTEASE DOMAIN-CONTAINING PROTEIN"/>
    <property type="match status" value="1"/>
</dbReference>
<dbReference type="Proteomes" id="UP001153636">
    <property type="component" value="Chromosome 2"/>
</dbReference>
<feature type="compositionally biased region" description="Basic and acidic residues" evidence="1">
    <location>
        <begin position="18"/>
        <end position="27"/>
    </location>
</feature>
<accession>A0A9P0CLE3</accession>
<proteinExistence type="predicted"/>
<dbReference type="OrthoDB" id="6375801at2759"/>
<name>A0A9P0CLE3_9CUCU</name>
<feature type="compositionally biased region" description="Low complexity" evidence="1">
    <location>
        <begin position="93"/>
        <end position="105"/>
    </location>
</feature>
<dbReference type="PANTHER" id="PTHR46601:SF2">
    <property type="entry name" value="UBIQUITIN-LIKE PROTEASE FAMILY PROFILE DOMAIN-CONTAINING PROTEIN"/>
    <property type="match status" value="1"/>
</dbReference>